<dbReference type="SMART" id="SM00422">
    <property type="entry name" value="HTH_MERR"/>
    <property type="match status" value="1"/>
</dbReference>
<dbReference type="PROSITE" id="PS00552">
    <property type="entry name" value="HTH_MERR_1"/>
    <property type="match status" value="1"/>
</dbReference>
<dbReference type="InterPro" id="IPR011256">
    <property type="entry name" value="Reg_factor_effector_dom_sf"/>
</dbReference>
<dbReference type="PROSITE" id="PS50937">
    <property type="entry name" value="HTH_MERR_2"/>
    <property type="match status" value="1"/>
</dbReference>
<sequence>MEKKLKSNRDAYLTTGEFAKLAGVSKHTLFHYDKIGLLSPEIKLSENQYRYYSISQLELLEIITLLKELDMPLSEIKSYLDNRTTSLFIELLTKEQTLIREKIQAMQQMERWIQEELTLLHNVSASALDDISVIHFPAKYMLTTPVHSLHDKEIVKTIRDLILYGNEHQIQSPYGVGGIRDLSSFDLTTEEYTDFYLLLDHKTENVPLCVRESGHYLRAFHCGGYETIHTTYEKMLQYTSENALELTGIFYEDVLIDTLTEKKEEDYILQISCKLKKG</sequence>
<dbReference type="Pfam" id="PF13411">
    <property type="entry name" value="MerR_1"/>
    <property type="match status" value="1"/>
</dbReference>
<name>A0A6N2TMM9_9FIRM</name>
<evidence type="ECO:0000259" key="2">
    <source>
        <dbReference type="PROSITE" id="PS50937"/>
    </source>
</evidence>
<dbReference type="InterPro" id="IPR000551">
    <property type="entry name" value="MerR-type_HTH_dom"/>
</dbReference>
<dbReference type="PANTHER" id="PTHR30204">
    <property type="entry name" value="REDOX-CYCLING DRUG-SENSING TRANSCRIPTIONAL ACTIVATOR SOXR"/>
    <property type="match status" value="1"/>
</dbReference>
<keyword evidence="1" id="KW-0238">DNA-binding</keyword>
<dbReference type="InterPro" id="IPR009061">
    <property type="entry name" value="DNA-bd_dom_put_sf"/>
</dbReference>
<dbReference type="EMBL" id="CACRTG010000012">
    <property type="protein sequence ID" value="VYT06219.1"/>
    <property type="molecule type" value="Genomic_DNA"/>
</dbReference>
<dbReference type="SUPFAM" id="SSF46955">
    <property type="entry name" value="Putative DNA-binding domain"/>
    <property type="match status" value="1"/>
</dbReference>
<dbReference type="GO" id="GO:0003700">
    <property type="term" value="F:DNA-binding transcription factor activity"/>
    <property type="evidence" value="ECO:0007669"/>
    <property type="project" value="InterPro"/>
</dbReference>
<dbReference type="SUPFAM" id="SSF55136">
    <property type="entry name" value="Probable bacterial effector-binding domain"/>
    <property type="match status" value="1"/>
</dbReference>
<protein>
    <submittedName>
        <fullName evidence="3">Multidrug-efflux transporter 1 regulator</fullName>
    </submittedName>
</protein>
<dbReference type="AlphaFoldDB" id="A0A6N2TMM9"/>
<dbReference type="GO" id="GO:0003677">
    <property type="term" value="F:DNA binding"/>
    <property type="evidence" value="ECO:0007669"/>
    <property type="project" value="UniProtKB-KW"/>
</dbReference>
<dbReference type="Gene3D" id="3.20.80.10">
    <property type="entry name" value="Regulatory factor, effector binding domain"/>
    <property type="match status" value="1"/>
</dbReference>
<proteinExistence type="predicted"/>
<dbReference type="PANTHER" id="PTHR30204:SF85">
    <property type="entry name" value="MULTIDRUG-EFFLUX TRANSPORTER 2 REGULATOR"/>
    <property type="match status" value="1"/>
</dbReference>
<dbReference type="InterPro" id="IPR047057">
    <property type="entry name" value="MerR_fam"/>
</dbReference>
<reference evidence="3" key="1">
    <citation type="submission" date="2019-11" db="EMBL/GenBank/DDBJ databases">
        <authorList>
            <person name="Feng L."/>
        </authorList>
    </citation>
    <scope>NUCLEOTIDE SEQUENCE</scope>
    <source>
        <strain evidence="3">CnexileLFYP112</strain>
    </source>
</reference>
<evidence type="ECO:0000313" key="3">
    <source>
        <dbReference type="EMBL" id="VYT06219.1"/>
    </source>
</evidence>
<dbReference type="Gene3D" id="1.10.1660.10">
    <property type="match status" value="1"/>
</dbReference>
<organism evidence="3">
    <name type="scientific">[Clostridium] nexile</name>
    <dbReference type="NCBI Taxonomy" id="29361"/>
    <lineage>
        <taxon>Bacteria</taxon>
        <taxon>Bacillati</taxon>
        <taxon>Bacillota</taxon>
        <taxon>Clostridia</taxon>
        <taxon>Lachnospirales</taxon>
        <taxon>Lachnospiraceae</taxon>
        <taxon>Tyzzerella</taxon>
    </lineage>
</organism>
<feature type="domain" description="HTH merR-type" evidence="2">
    <location>
        <begin position="12"/>
        <end position="82"/>
    </location>
</feature>
<gene>
    <name evidence="3" type="primary">bmrR_1</name>
    <name evidence="3" type="ORF">CNLFYP112_00414</name>
</gene>
<evidence type="ECO:0000256" key="1">
    <source>
        <dbReference type="ARBA" id="ARBA00023125"/>
    </source>
</evidence>
<accession>A0A6N2TMM9</accession>